<dbReference type="PANTHER" id="PTHR33336:SF15">
    <property type="entry name" value="ABM DOMAIN-CONTAINING PROTEIN"/>
    <property type="match status" value="1"/>
</dbReference>
<keyword evidence="2" id="KW-0560">Oxidoreductase</keyword>
<dbReference type="InterPro" id="IPR050744">
    <property type="entry name" value="AI-2_Isomerase_LsrG"/>
</dbReference>
<name>A0A9X1PU21_9BACT</name>
<dbReference type="PROSITE" id="PS51725">
    <property type="entry name" value="ABM"/>
    <property type="match status" value="2"/>
</dbReference>
<dbReference type="RefSeq" id="WP_234658639.1">
    <property type="nucleotide sequence ID" value="NZ_CP094997.1"/>
</dbReference>
<dbReference type="Pfam" id="PF03992">
    <property type="entry name" value="ABM"/>
    <property type="match status" value="2"/>
</dbReference>
<comment type="caution">
    <text evidence="2">The sequence shown here is derived from an EMBL/GenBank/DDBJ whole genome shotgun (WGS) entry which is preliminary data.</text>
</comment>
<evidence type="ECO:0000259" key="1">
    <source>
        <dbReference type="PROSITE" id="PS51725"/>
    </source>
</evidence>
<reference evidence="2" key="1">
    <citation type="submission" date="2021-12" db="EMBL/GenBank/DDBJ databases">
        <title>Novel species in genus Dyadobacter.</title>
        <authorList>
            <person name="Ma C."/>
        </authorList>
    </citation>
    <scope>NUCLEOTIDE SEQUENCE</scope>
    <source>
        <strain evidence="2">LJ419</strain>
    </source>
</reference>
<feature type="domain" description="ABM" evidence="1">
    <location>
        <begin position="149"/>
        <end position="241"/>
    </location>
</feature>
<dbReference type="InterPro" id="IPR011008">
    <property type="entry name" value="Dimeric_a/b-barrel"/>
</dbReference>
<organism evidence="2 3">
    <name type="scientific">Dyadobacter chenwenxiniae</name>
    <dbReference type="NCBI Taxonomy" id="2906456"/>
    <lineage>
        <taxon>Bacteria</taxon>
        <taxon>Pseudomonadati</taxon>
        <taxon>Bacteroidota</taxon>
        <taxon>Cytophagia</taxon>
        <taxon>Cytophagales</taxon>
        <taxon>Spirosomataceae</taxon>
        <taxon>Dyadobacter</taxon>
    </lineage>
</organism>
<feature type="domain" description="ABM" evidence="1">
    <location>
        <begin position="38"/>
        <end position="126"/>
    </location>
</feature>
<dbReference type="AlphaFoldDB" id="A0A9X1PU21"/>
<keyword evidence="3" id="KW-1185">Reference proteome</keyword>
<evidence type="ECO:0000313" key="2">
    <source>
        <dbReference type="EMBL" id="MCF0065628.1"/>
    </source>
</evidence>
<evidence type="ECO:0000313" key="3">
    <source>
        <dbReference type="Proteomes" id="UP001139000"/>
    </source>
</evidence>
<dbReference type="Gene3D" id="3.30.70.100">
    <property type="match status" value="1"/>
</dbReference>
<dbReference type="PANTHER" id="PTHR33336">
    <property type="entry name" value="QUINOL MONOOXYGENASE YGIN-RELATED"/>
    <property type="match status" value="1"/>
</dbReference>
<dbReference type="GO" id="GO:0004497">
    <property type="term" value="F:monooxygenase activity"/>
    <property type="evidence" value="ECO:0007669"/>
    <property type="project" value="UniProtKB-KW"/>
</dbReference>
<keyword evidence="2" id="KW-0503">Monooxygenase</keyword>
<sequence>MKPKAFFSIPPRPQLLFFLLFILCIFQVTAQDIQQNNVARITQFEVKDAYQAQFRKALSEYVLHALSSGNNVMAEAYSEKENPRLLWLIERWDNKAALSQSAKDKQFTAITALTKEALQQPSKVFNVKDLEPLSKQQWRRSARKEDNPQTMMLFVNSKSGTAQRFKDVYHVAMPQFRREKGVVTYQLSQLENDSEQFVTYEKFRSEAAFQFHLKFPPIKPVVDYLETDIKEKPFQKGLHTLIEIAPLTRE</sequence>
<protein>
    <submittedName>
        <fullName evidence="2">Antibiotic biosynthesis monooxygenase</fullName>
    </submittedName>
</protein>
<dbReference type="EMBL" id="JAJTTC010000012">
    <property type="protein sequence ID" value="MCF0065628.1"/>
    <property type="molecule type" value="Genomic_DNA"/>
</dbReference>
<dbReference type="InterPro" id="IPR007138">
    <property type="entry name" value="ABM_dom"/>
</dbReference>
<accession>A0A9X1PU21</accession>
<dbReference type="Proteomes" id="UP001139000">
    <property type="component" value="Unassembled WGS sequence"/>
</dbReference>
<dbReference type="SUPFAM" id="SSF54909">
    <property type="entry name" value="Dimeric alpha+beta barrel"/>
    <property type="match status" value="2"/>
</dbReference>
<gene>
    <name evidence="2" type="ORF">LXM26_29200</name>
</gene>
<proteinExistence type="predicted"/>